<feature type="compositionally biased region" description="Basic residues" evidence="14">
    <location>
        <begin position="536"/>
        <end position="556"/>
    </location>
</feature>
<dbReference type="NCBIfam" id="TIGR00127">
    <property type="entry name" value="nadp_idh_euk"/>
    <property type="match status" value="1"/>
</dbReference>
<name>A0A7R8WD27_9CRUS</name>
<evidence type="ECO:0000256" key="6">
    <source>
        <dbReference type="ARBA" id="ARBA00022532"/>
    </source>
</evidence>
<dbReference type="InterPro" id="IPR019818">
    <property type="entry name" value="IsoCit/isopropylmalate_DH_CS"/>
</dbReference>
<evidence type="ECO:0000256" key="14">
    <source>
        <dbReference type="SAM" id="MobiDB-lite"/>
    </source>
</evidence>
<dbReference type="EC" id="1.1.1.42" evidence="4"/>
<dbReference type="GO" id="GO:0005739">
    <property type="term" value="C:mitochondrion"/>
    <property type="evidence" value="ECO:0007669"/>
    <property type="project" value="TreeGrafter"/>
</dbReference>
<feature type="compositionally biased region" description="Basic and acidic residues" evidence="14">
    <location>
        <begin position="618"/>
        <end position="633"/>
    </location>
</feature>
<dbReference type="GO" id="GO:0051287">
    <property type="term" value="F:NAD binding"/>
    <property type="evidence" value="ECO:0007669"/>
    <property type="project" value="InterPro"/>
</dbReference>
<organism evidence="15">
    <name type="scientific">Cyprideis torosa</name>
    <dbReference type="NCBI Taxonomy" id="163714"/>
    <lineage>
        <taxon>Eukaryota</taxon>
        <taxon>Metazoa</taxon>
        <taxon>Ecdysozoa</taxon>
        <taxon>Arthropoda</taxon>
        <taxon>Crustacea</taxon>
        <taxon>Oligostraca</taxon>
        <taxon>Ostracoda</taxon>
        <taxon>Podocopa</taxon>
        <taxon>Podocopida</taxon>
        <taxon>Cytherocopina</taxon>
        <taxon>Cytheroidea</taxon>
        <taxon>Cytherideidae</taxon>
        <taxon>Cyprideis</taxon>
    </lineage>
</organism>
<dbReference type="GO" id="GO:0005777">
    <property type="term" value="C:peroxisome"/>
    <property type="evidence" value="ECO:0007669"/>
    <property type="project" value="TreeGrafter"/>
</dbReference>
<dbReference type="InterPro" id="IPR003593">
    <property type="entry name" value="AAA+_ATPase"/>
</dbReference>
<dbReference type="GO" id="GO:0000287">
    <property type="term" value="F:magnesium ion binding"/>
    <property type="evidence" value="ECO:0007669"/>
    <property type="project" value="InterPro"/>
</dbReference>
<dbReference type="InterPro" id="IPR027417">
    <property type="entry name" value="P-loop_NTPase"/>
</dbReference>
<dbReference type="InterPro" id="IPR003959">
    <property type="entry name" value="ATPase_AAA_core"/>
</dbReference>
<dbReference type="GO" id="GO:0006097">
    <property type="term" value="P:glyoxylate cycle"/>
    <property type="evidence" value="ECO:0007669"/>
    <property type="project" value="UniProtKB-KW"/>
</dbReference>
<gene>
    <name evidence="15" type="ORF">CTOB1V02_LOCUS4574</name>
</gene>
<evidence type="ECO:0000256" key="12">
    <source>
        <dbReference type="ARBA" id="ARBA00029990"/>
    </source>
</evidence>
<feature type="compositionally biased region" description="Basic and acidic residues" evidence="14">
    <location>
        <begin position="786"/>
        <end position="797"/>
    </location>
</feature>
<evidence type="ECO:0000313" key="15">
    <source>
        <dbReference type="EMBL" id="CAD7226658.1"/>
    </source>
</evidence>
<dbReference type="PANTHER" id="PTHR11822">
    <property type="entry name" value="NADP-SPECIFIC ISOCITRATE DEHYDROGENASE"/>
    <property type="match status" value="1"/>
</dbReference>
<dbReference type="EMBL" id="OB660885">
    <property type="protein sequence ID" value="CAD7226658.1"/>
    <property type="molecule type" value="Genomic_DNA"/>
</dbReference>
<evidence type="ECO:0000256" key="3">
    <source>
        <dbReference type="ARBA" id="ARBA00007769"/>
    </source>
</evidence>
<feature type="region of interest" description="Disordered" evidence="14">
    <location>
        <begin position="76"/>
        <end position="111"/>
    </location>
</feature>
<feature type="region of interest" description="Disordered" evidence="14">
    <location>
        <begin position="258"/>
        <end position="798"/>
    </location>
</feature>
<keyword evidence="7" id="KW-0479">Metal-binding</keyword>
<comment type="similarity">
    <text evidence="3">Belongs to the isocitrate and isopropylmalate dehydrogenases family.</text>
</comment>
<dbReference type="GO" id="GO:0006102">
    <property type="term" value="P:isocitrate metabolic process"/>
    <property type="evidence" value="ECO:0007669"/>
    <property type="project" value="InterPro"/>
</dbReference>
<keyword evidence="5" id="KW-0329">Glyoxylate bypass</keyword>
<dbReference type="Gene3D" id="3.40.718.10">
    <property type="entry name" value="Isopropylmalate Dehydrogenase"/>
    <property type="match status" value="1"/>
</dbReference>
<keyword evidence="6" id="KW-0816">Tricarboxylic acid cycle</keyword>
<feature type="region of interest" description="Disordered" evidence="14">
    <location>
        <begin position="176"/>
        <end position="241"/>
    </location>
</feature>
<dbReference type="FunFam" id="3.40.718.10:FF:000002">
    <property type="entry name" value="Isocitrate dehydrogenase [NADP]"/>
    <property type="match status" value="1"/>
</dbReference>
<feature type="region of interest" description="Disordered" evidence="14">
    <location>
        <begin position="944"/>
        <end position="1011"/>
    </location>
</feature>
<feature type="compositionally biased region" description="Basic residues" evidence="14">
    <location>
        <begin position="634"/>
        <end position="644"/>
    </location>
</feature>
<dbReference type="Pfam" id="PF00180">
    <property type="entry name" value="Iso_dh"/>
    <property type="match status" value="1"/>
</dbReference>
<dbReference type="GO" id="GO:0004450">
    <property type="term" value="F:isocitrate dehydrogenase (NADP+) activity"/>
    <property type="evidence" value="ECO:0007669"/>
    <property type="project" value="UniProtKB-EC"/>
</dbReference>
<dbReference type="InterPro" id="IPR024084">
    <property type="entry name" value="IsoPropMal-DH-like_dom"/>
</dbReference>
<dbReference type="CDD" id="cd00009">
    <property type="entry name" value="AAA"/>
    <property type="match status" value="1"/>
</dbReference>
<accession>A0A7R8WD27</accession>
<feature type="compositionally biased region" description="Polar residues" evidence="14">
    <location>
        <begin position="271"/>
        <end position="284"/>
    </location>
</feature>
<evidence type="ECO:0000256" key="2">
    <source>
        <dbReference type="ARBA" id="ARBA00001946"/>
    </source>
</evidence>
<dbReference type="GO" id="GO:0006099">
    <property type="term" value="P:tricarboxylic acid cycle"/>
    <property type="evidence" value="ECO:0007669"/>
    <property type="project" value="UniProtKB-KW"/>
</dbReference>
<evidence type="ECO:0000256" key="13">
    <source>
        <dbReference type="ARBA" id="ARBA00031098"/>
    </source>
</evidence>
<evidence type="ECO:0000256" key="7">
    <source>
        <dbReference type="ARBA" id="ARBA00022723"/>
    </source>
</evidence>
<feature type="compositionally biased region" description="Basic residues" evidence="14">
    <location>
        <begin position="603"/>
        <end position="615"/>
    </location>
</feature>
<dbReference type="Gene3D" id="3.40.50.300">
    <property type="entry name" value="P-loop containing nucleotide triphosphate hydrolases"/>
    <property type="match status" value="1"/>
</dbReference>
<dbReference type="InterPro" id="IPR004790">
    <property type="entry name" value="Isocitrate_DH_NADP"/>
</dbReference>
<evidence type="ECO:0000256" key="10">
    <source>
        <dbReference type="ARBA" id="ARBA00023002"/>
    </source>
</evidence>
<dbReference type="GO" id="GO:0005524">
    <property type="term" value="F:ATP binding"/>
    <property type="evidence" value="ECO:0007669"/>
    <property type="project" value="InterPro"/>
</dbReference>
<feature type="compositionally biased region" description="Acidic residues" evidence="14">
    <location>
        <begin position="510"/>
        <end position="527"/>
    </location>
</feature>
<evidence type="ECO:0000256" key="9">
    <source>
        <dbReference type="ARBA" id="ARBA00022857"/>
    </source>
</evidence>
<evidence type="ECO:0000256" key="8">
    <source>
        <dbReference type="ARBA" id="ARBA00022842"/>
    </source>
</evidence>
<feature type="compositionally biased region" description="Acidic residues" evidence="14">
    <location>
        <begin position="571"/>
        <end position="591"/>
    </location>
</feature>
<dbReference type="OrthoDB" id="248923at2759"/>
<comment type="cofactor">
    <cofactor evidence="2">
        <name>Mg(2+)</name>
        <dbReference type="ChEBI" id="CHEBI:18420"/>
    </cofactor>
</comment>
<dbReference type="SUPFAM" id="SSF52540">
    <property type="entry name" value="P-loop containing nucleoside triphosphate hydrolases"/>
    <property type="match status" value="1"/>
</dbReference>
<evidence type="ECO:0000256" key="4">
    <source>
        <dbReference type="ARBA" id="ARBA00013013"/>
    </source>
</evidence>
<reference evidence="15" key="1">
    <citation type="submission" date="2020-11" db="EMBL/GenBank/DDBJ databases">
        <authorList>
            <person name="Tran Van P."/>
        </authorList>
    </citation>
    <scope>NUCLEOTIDE SEQUENCE</scope>
</reference>
<dbReference type="Pfam" id="PF00004">
    <property type="entry name" value="AAA"/>
    <property type="match status" value="1"/>
</dbReference>
<feature type="region of interest" description="Disordered" evidence="14">
    <location>
        <begin position="1"/>
        <end position="31"/>
    </location>
</feature>
<feature type="compositionally biased region" description="Polar residues" evidence="14">
    <location>
        <begin position="384"/>
        <end position="403"/>
    </location>
</feature>
<evidence type="ECO:0000256" key="1">
    <source>
        <dbReference type="ARBA" id="ARBA00001936"/>
    </source>
</evidence>
<dbReference type="SMART" id="SM00382">
    <property type="entry name" value="AAA"/>
    <property type="match status" value="1"/>
</dbReference>
<dbReference type="SUPFAM" id="SSF53659">
    <property type="entry name" value="Isocitrate/Isopropylmalate dehydrogenase-like"/>
    <property type="match status" value="1"/>
</dbReference>
<keyword evidence="8" id="KW-0460">Magnesium</keyword>
<comment type="cofactor">
    <cofactor evidence="1">
        <name>Mn(2+)</name>
        <dbReference type="ChEBI" id="CHEBI:29035"/>
    </cofactor>
</comment>
<dbReference type="NCBIfam" id="NF006156">
    <property type="entry name" value="PRK08299.1"/>
    <property type="match status" value="1"/>
</dbReference>
<dbReference type="PROSITE" id="PS00470">
    <property type="entry name" value="IDH_IMDH"/>
    <property type="match status" value="1"/>
</dbReference>
<dbReference type="PANTHER" id="PTHR11822:SF21">
    <property type="entry name" value="ISOCITRATE DEHYDROGENASE [NADP], MITOCHONDRIAL"/>
    <property type="match status" value="1"/>
</dbReference>
<dbReference type="GO" id="GO:0016887">
    <property type="term" value="F:ATP hydrolysis activity"/>
    <property type="evidence" value="ECO:0007669"/>
    <property type="project" value="InterPro"/>
</dbReference>
<evidence type="ECO:0000256" key="5">
    <source>
        <dbReference type="ARBA" id="ARBA00022435"/>
    </source>
</evidence>
<evidence type="ECO:0000256" key="11">
    <source>
        <dbReference type="ARBA" id="ARBA00023211"/>
    </source>
</evidence>
<dbReference type="SMART" id="SM01329">
    <property type="entry name" value="Iso_dh"/>
    <property type="match status" value="1"/>
</dbReference>
<keyword evidence="10" id="KW-0560">Oxidoreductase</keyword>
<keyword evidence="11" id="KW-0464">Manganese</keyword>
<protein>
    <recommendedName>
        <fullName evidence="4">isocitrate dehydrogenase (NADP(+))</fullName>
        <ecNumber evidence="4">1.1.1.42</ecNumber>
    </recommendedName>
    <alternativeName>
        <fullName evidence="12">NADP(+)-specific ICDH</fullName>
    </alternativeName>
    <alternativeName>
        <fullName evidence="13">Oxalosuccinate decarboxylase</fullName>
    </alternativeName>
</protein>
<keyword evidence="9" id="KW-0521">NADP</keyword>
<dbReference type="GO" id="GO:0006739">
    <property type="term" value="P:NADP+ metabolic process"/>
    <property type="evidence" value="ECO:0007669"/>
    <property type="project" value="TreeGrafter"/>
</dbReference>
<feature type="region of interest" description="Disordered" evidence="14">
    <location>
        <begin position="1359"/>
        <end position="1383"/>
    </location>
</feature>
<dbReference type="GO" id="GO:0005829">
    <property type="term" value="C:cytosol"/>
    <property type="evidence" value="ECO:0007669"/>
    <property type="project" value="TreeGrafter"/>
</dbReference>
<feature type="compositionally biased region" description="Basic and acidic residues" evidence="14">
    <location>
        <begin position="370"/>
        <end position="383"/>
    </location>
</feature>
<proteinExistence type="inferred from homology"/>
<sequence>MLSATSDTESECGVSESAEADSVPKTDVLPPQAKLRNLLDFVKKVTKDSTAPAAGNVEASVGPVLLETEAVVHAVSSDEANEDKEQNASVEKPVDQAWSRRSHGSNPCVASSGCEDITPYKSPKKVEGAGVRVTGVTLLPRRKISLEQCHAEAAAKLGSSVKNVFDLLKPRKQSTVIDPPLQATDDDSDFESPESMVKRSAHSKADGRQLTLSFASGGSWKLEKSTPKKRTDRQDTKDKAGVAVTLFDEPLAPAISEPMIKKPKAAKGKSYSVQESFAKTASSSKGDKINEFVVQKPVRTYGSRRRSTKQPSPSSVGDTKEASDAENLFDSLLHPVVSTKSEAVDSAPEKPMTTENKEEKRDLCVIVKESSADELSHTAKESNSEVSPSQPADKTLSLVTTKPNAFDVLRSARRSCGEESRKRKRTTGAAAKPRSSSPPDVPTEELPQIRCSPRLKQKGRPVRQGASDECTPTVATLRVERTVGPRPKWRTTALTVVSQKAKVTPAATQTEEEGESSTEDLSESDLENETKTSTRGQKKEKKKARLSVRFLTKPRRKLDVVEKKRVSPGAAEEEEEEKMIESFESEEEDEPPEKKGGKLVSPRNKKKEGGKRKLATQKGKEDTKEQRKGETEKKKRGGGKNRKRPSAEAEGITEEDSSAPPRNFSKSAFELLRRGKNQIEDQGPPESPSSSRRGRPKKARGEAEKGSNANPGKKFSDVVVIEDSSSGDGKPVELIEIIPDPNEDPPAPPVLRRSSRSAAIEARKNLQDILDDTPASPRRTASEGSKGTEGEAKKKDVPLASIFLPRKAKPPKEDPAVTAARKAFLMSGVPDTVLQISQAHTSVQELDFPPFPFIPHVRQLPSPPSPDRSLVPLKPATVAHSPPLPSGRIYAAAALKPILSTEKNVLRESGNAPPDIFEHVVSQTAFSVSSMLCSLAARRAQGSQTLPAPSSPAVVKQAPSCPPVVELSDDEETEVPRRKRKRDSPVKEAEKRRKREAPTEQDFPERKREDGGLWSDRYAPLSLDDVIGLSDDVKTRLMSWLEEWKADEARCGRRRPLSASSWSGSEEEDNTPATLLLLGSPGTGKTTTAQALARSFGMKILELNASSRRNGKVFLQQAREATQSHGVKADTSVALIGSSGKGAVSEGELSSQPLVLLVDEVDVFDPREDAGFLTSLSTLLTSSKRPVILTATSPSVVSLPSPLASRKILAVEIQPPKDEEIGEEIQLKGKGAAYLQCVAWTEGCFLPPSVALEVAEQSAGDVRRSLNTLQFNVAALDRSQRKLGRCQVMVPFGRRVCPLLIPQMTDLSVLHANFPWILSGQRSLMKPGVSWFVFPTERVEPESSSRRVWDRDIFCADSDEEEAPEVKAKEDADDTLTESPVRSRSSRQLLNQYWKLLDGFAQADLLDRDSACVLADSEIGPVSLPGLSLLLAQQALSVACSEIPAEENDIPVRDLEERIRWVEGTRCLRRDIAEVQTSFQRILPCRMLFDYELASGLRSIARSDVSSLNGTNRGARRKRRVNYWESNSFALDVAGPVVDIIGDEMARILWVLIKEKLILPFVDLELYTYDLGIENRDRTNDQVTIDCAEAIKKYNVGIKCATITPDEKRVAEFNLKKMWKSPNGTIRNIVGGTVFREPILCKNVPRLVTPWTKPIIIGRHAYADQYKATDFIVPSAGALEMRWIPENSTREEIIHIVHRFSSPGIALGMFNTDESIVDFAHSSFKYALDRRYPLFLSTKNTILKTYDGRFKDIFQDIFNREYKAQFQGLGIQYEHRLIDDMVAFALKSEGGFVWACKNYDGDVQSDFVAQGFGSLGMMTSILLSPDGRTVETEAAHGTVTRHFRMHQQGKETSTNPIASIYAWTRGLSHRAKLDENHRLADFARSLEEVCVETVEGGRMTKDLAICVKGADKYYYQVETDRCVTRADYLNTFEFMDELANNLNKKLSES</sequence>